<dbReference type="Pfam" id="PF12680">
    <property type="entry name" value="SnoaL_2"/>
    <property type="match status" value="1"/>
</dbReference>
<comment type="caution">
    <text evidence="2">The sequence shown here is derived from an EMBL/GenBank/DDBJ whole genome shotgun (WGS) entry which is preliminary data.</text>
</comment>
<dbReference type="Proteomes" id="UP000552644">
    <property type="component" value="Unassembled WGS sequence"/>
</dbReference>
<evidence type="ECO:0000313" key="2">
    <source>
        <dbReference type="EMBL" id="MBB4913229.1"/>
    </source>
</evidence>
<gene>
    <name evidence="2" type="ORF">FHS44_000301</name>
</gene>
<dbReference type="SUPFAM" id="SSF54427">
    <property type="entry name" value="NTF2-like"/>
    <property type="match status" value="1"/>
</dbReference>
<dbReference type="RefSeq" id="WP_184712032.1">
    <property type="nucleotide sequence ID" value="NZ_JACHJP010000001.1"/>
</dbReference>
<sequence>MEEDLYARVVDDFVEAANTVDPERRTTLLSRALSADVVFWNPLGRGVGREAVNDFITEVVHGHPEGPGRLIRTTDVDAPGEWARFGWRYESPTGEPILSGTDVVHLTPNGDIDQIIIFAGTLT</sequence>
<dbReference type="EMBL" id="JACHJP010000001">
    <property type="protein sequence ID" value="MBB4913229.1"/>
    <property type="molecule type" value="Genomic_DNA"/>
</dbReference>
<dbReference type="Gene3D" id="3.10.450.50">
    <property type="match status" value="1"/>
</dbReference>
<evidence type="ECO:0000259" key="1">
    <source>
        <dbReference type="Pfam" id="PF12680"/>
    </source>
</evidence>
<evidence type="ECO:0000313" key="3">
    <source>
        <dbReference type="Proteomes" id="UP000552644"/>
    </source>
</evidence>
<reference evidence="2 3" key="1">
    <citation type="submission" date="2020-08" db="EMBL/GenBank/DDBJ databases">
        <title>Genomic Encyclopedia of Type Strains, Phase III (KMG-III): the genomes of soil and plant-associated and newly described type strains.</title>
        <authorList>
            <person name="Whitman W."/>
        </authorList>
    </citation>
    <scope>NUCLEOTIDE SEQUENCE [LARGE SCALE GENOMIC DNA]</scope>
    <source>
        <strain evidence="2 3">CECT 8840</strain>
    </source>
</reference>
<organism evidence="2 3">
    <name type="scientific">Streptosporangium saharense</name>
    <dbReference type="NCBI Taxonomy" id="1706840"/>
    <lineage>
        <taxon>Bacteria</taxon>
        <taxon>Bacillati</taxon>
        <taxon>Actinomycetota</taxon>
        <taxon>Actinomycetes</taxon>
        <taxon>Streptosporangiales</taxon>
        <taxon>Streptosporangiaceae</taxon>
        <taxon>Streptosporangium</taxon>
    </lineage>
</organism>
<dbReference type="InterPro" id="IPR037401">
    <property type="entry name" value="SnoaL-like"/>
</dbReference>
<name>A0A7W7VKD1_9ACTN</name>
<dbReference type="InterPro" id="IPR032710">
    <property type="entry name" value="NTF2-like_dom_sf"/>
</dbReference>
<feature type="domain" description="SnoaL-like" evidence="1">
    <location>
        <begin position="10"/>
        <end position="112"/>
    </location>
</feature>
<protein>
    <recommendedName>
        <fullName evidence="1">SnoaL-like domain-containing protein</fullName>
    </recommendedName>
</protein>
<proteinExistence type="predicted"/>
<dbReference type="AlphaFoldDB" id="A0A7W7VKD1"/>
<keyword evidence="3" id="KW-1185">Reference proteome</keyword>
<accession>A0A7W7VKD1</accession>